<accession>S3YDD7</accession>
<dbReference type="AlphaFoldDB" id="S3YDD7"/>
<organism evidence="1 2">
    <name type="scientific">Bacteroides stercoris CC31F</name>
    <dbReference type="NCBI Taxonomy" id="1073351"/>
    <lineage>
        <taxon>Bacteria</taxon>
        <taxon>Pseudomonadati</taxon>
        <taxon>Bacteroidota</taxon>
        <taxon>Bacteroidia</taxon>
        <taxon>Bacteroidales</taxon>
        <taxon>Bacteroidaceae</taxon>
        <taxon>Bacteroides</taxon>
    </lineage>
</organism>
<name>S3YDD7_BACSE</name>
<evidence type="ECO:0000313" key="1">
    <source>
        <dbReference type="EMBL" id="EPH19682.1"/>
    </source>
</evidence>
<dbReference type="HOGENOM" id="CLU_2803619_0_0_10"/>
<proteinExistence type="predicted"/>
<dbReference type="EMBL" id="ATFP01000033">
    <property type="protein sequence ID" value="EPH19682.1"/>
    <property type="molecule type" value="Genomic_DNA"/>
</dbReference>
<comment type="caution">
    <text evidence="1">The sequence shown here is derived from an EMBL/GenBank/DDBJ whole genome shotgun (WGS) entry which is preliminary data.</text>
</comment>
<evidence type="ECO:0000313" key="2">
    <source>
        <dbReference type="Proteomes" id="UP000014614"/>
    </source>
</evidence>
<sequence>MLKHNKMIVEITLKVILCKTISQITNNNSVIISKNACKKGVKFMPPFVSTIHIVHLKIPIIIPNRRK</sequence>
<protein>
    <submittedName>
        <fullName evidence="1">Uncharacterized protein</fullName>
    </submittedName>
</protein>
<dbReference type="Proteomes" id="UP000014614">
    <property type="component" value="Unassembled WGS sequence"/>
</dbReference>
<gene>
    <name evidence="1" type="ORF">HMPREF1181_02333</name>
</gene>
<reference evidence="1 2" key="1">
    <citation type="submission" date="2013-05" db="EMBL/GenBank/DDBJ databases">
        <title>The Genome Sequence of Bacteroides stercoris CC31F.</title>
        <authorList>
            <consortium name="The Broad Institute Genomics Platform"/>
            <person name="Earl A."/>
            <person name="Ward D."/>
            <person name="Feldgarden M."/>
            <person name="Gevers D."/>
            <person name="Oliphant K."/>
            <person name="Allen-Vercoe E."/>
            <person name="Walker B."/>
            <person name="Young S."/>
            <person name="Zeng Q."/>
            <person name="Gargeya S."/>
            <person name="Fitzgerald M."/>
            <person name="Haas B."/>
            <person name="Abouelleil A."/>
            <person name="Allen A.W."/>
            <person name="Alvarado L."/>
            <person name="Arachchi H.M."/>
            <person name="Berlin A.M."/>
            <person name="Chapman S.B."/>
            <person name="Gainer-Dewar J."/>
            <person name="Goldberg J."/>
            <person name="Griggs A."/>
            <person name="Gujja S."/>
            <person name="Hansen M."/>
            <person name="Howarth C."/>
            <person name="Imamovic A."/>
            <person name="Ireland A."/>
            <person name="Larimer J."/>
            <person name="McCowan C."/>
            <person name="Murphy C."/>
            <person name="Pearson M."/>
            <person name="Poon T.W."/>
            <person name="Priest M."/>
            <person name="Roberts A."/>
            <person name="Saif S."/>
            <person name="Shea T."/>
            <person name="Sisk P."/>
            <person name="Sykes S."/>
            <person name="Wortman J."/>
            <person name="Nusbaum C."/>
            <person name="Birren B."/>
        </authorList>
    </citation>
    <scope>NUCLEOTIDE SEQUENCE [LARGE SCALE GENOMIC DNA]</scope>
    <source>
        <strain evidence="1 2">CC31F</strain>
    </source>
</reference>